<comment type="similarity">
    <text evidence="1 7 8">Belongs to the HAM1 NTPase family.</text>
</comment>
<feature type="active site" description="Proton acceptor" evidence="7">
    <location>
        <position position="80"/>
    </location>
</feature>
<feature type="binding site" evidence="7">
    <location>
        <position position="51"/>
    </location>
    <ligand>
        <name>Mg(2+)</name>
        <dbReference type="ChEBI" id="CHEBI:18420"/>
    </ligand>
</feature>
<feature type="binding site" evidence="7">
    <location>
        <begin position="19"/>
        <end position="24"/>
    </location>
    <ligand>
        <name>substrate</name>
    </ligand>
</feature>
<gene>
    <name evidence="9" type="primary">rdgB</name>
    <name evidence="9" type="ORF">QJV27_10090</name>
</gene>
<evidence type="ECO:0000256" key="4">
    <source>
        <dbReference type="ARBA" id="ARBA00022801"/>
    </source>
</evidence>
<sequence length="202" mass="22408">MSISPNIKIPCGSKIVIATHNSGKAKEIEELLKPFQIQIYSAKDLNLTEPEETGSTFHENAKIKALSAAKAANMTALADDSGFCIDALNGDPGLYSARWAGPSKDYPMAMRLIHDKLSNHQNWAAYFISVLCIALPNGKTQEFEGRIDGDFIWPPRGDHGHGYDPVFQPVSYDKTFAEMTDAEKNRISHRALAFQKFIKTCF</sequence>
<dbReference type="InterPro" id="IPR029001">
    <property type="entry name" value="ITPase-like_fam"/>
</dbReference>
<comment type="cofactor">
    <cofactor evidence="7">
        <name>Mg(2+)</name>
        <dbReference type="ChEBI" id="CHEBI:18420"/>
    </cofactor>
    <text evidence="7">Binds 1 Mg(2+) ion per subunit.</text>
</comment>
<evidence type="ECO:0000313" key="9">
    <source>
        <dbReference type="EMBL" id="MDI2091712.1"/>
    </source>
</evidence>
<dbReference type="InterPro" id="IPR020922">
    <property type="entry name" value="dITP/XTP_pyrophosphatase"/>
</dbReference>
<feature type="binding site" evidence="7">
    <location>
        <begin position="189"/>
        <end position="190"/>
    </location>
    <ligand>
        <name>substrate</name>
    </ligand>
</feature>
<comment type="function">
    <text evidence="7">Pyrophosphatase that catalyzes the hydrolysis of nucleoside triphosphates to their monophosphate derivatives, with a high preference for the non-canonical purine nucleotides XTP (xanthosine triphosphate), dITP (deoxyinosine triphosphate) and ITP. Seems to function as a house-cleaning enzyme that removes non-canonical purine nucleotides from the nucleotide pool, thus preventing their incorporation into DNA/RNA and avoiding chromosomal lesions.</text>
</comment>
<feature type="binding site" evidence="7">
    <location>
        <position position="80"/>
    </location>
    <ligand>
        <name>Mg(2+)</name>
        <dbReference type="ChEBI" id="CHEBI:18420"/>
    </ligand>
</feature>
<organism evidence="9 10">
    <name type="scientific">Commensalibacter oyaizuii</name>
    <dbReference type="NCBI Taxonomy" id="3043873"/>
    <lineage>
        <taxon>Bacteria</taxon>
        <taxon>Pseudomonadati</taxon>
        <taxon>Pseudomonadota</taxon>
        <taxon>Alphaproteobacteria</taxon>
        <taxon>Acetobacterales</taxon>
        <taxon>Acetobacteraceae</taxon>
    </lineage>
</organism>
<comment type="catalytic activity">
    <reaction evidence="7">
        <text>dITP + H2O = dIMP + diphosphate + H(+)</text>
        <dbReference type="Rhea" id="RHEA:28342"/>
        <dbReference type="ChEBI" id="CHEBI:15377"/>
        <dbReference type="ChEBI" id="CHEBI:15378"/>
        <dbReference type="ChEBI" id="CHEBI:33019"/>
        <dbReference type="ChEBI" id="CHEBI:61194"/>
        <dbReference type="ChEBI" id="CHEBI:61382"/>
        <dbReference type="EC" id="3.6.1.66"/>
    </reaction>
</comment>
<reference evidence="9" key="1">
    <citation type="submission" date="2023-05" db="EMBL/GenBank/DDBJ databases">
        <title>Whole genome sequence of Commensalibacter sp.</title>
        <authorList>
            <person name="Charoenyingcharoen P."/>
            <person name="Yukphan P."/>
        </authorList>
    </citation>
    <scope>NUCLEOTIDE SEQUENCE</scope>
    <source>
        <strain evidence="9">TBRC 16381</strain>
    </source>
</reference>
<dbReference type="HAMAP" id="MF_01405">
    <property type="entry name" value="Non_canon_purine_NTPase"/>
    <property type="match status" value="1"/>
</dbReference>
<dbReference type="RefSeq" id="WP_281448797.1">
    <property type="nucleotide sequence ID" value="NZ_JASBAO010000001.1"/>
</dbReference>
<dbReference type="PANTHER" id="PTHR11067:SF9">
    <property type="entry name" value="INOSINE TRIPHOSPHATE PYROPHOSPHATASE"/>
    <property type="match status" value="1"/>
</dbReference>
<evidence type="ECO:0000256" key="2">
    <source>
        <dbReference type="ARBA" id="ARBA00022723"/>
    </source>
</evidence>
<evidence type="ECO:0000256" key="3">
    <source>
        <dbReference type="ARBA" id="ARBA00022741"/>
    </source>
</evidence>
<evidence type="ECO:0000256" key="8">
    <source>
        <dbReference type="RuleBase" id="RU003781"/>
    </source>
</evidence>
<keyword evidence="6 7" id="KW-0546">Nucleotide metabolism</keyword>
<dbReference type="PANTHER" id="PTHR11067">
    <property type="entry name" value="INOSINE TRIPHOSPHATE PYROPHOSPHATASE/HAM1 PROTEIN"/>
    <property type="match status" value="1"/>
</dbReference>
<dbReference type="Pfam" id="PF01725">
    <property type="entry name" value="Ham1p_like"/>
    <property type="match status" value="1"/>
</dbReference>
<dbReference type="Proteomes" id="UP001431634">
    <property type="component" value="Unassembled WGS sequence"/>
</dbReference>
<dbReference type="EC" id="3.6.1.66" evidence="7"/>
<dbReference type="SUPFAM" id="SSF52972">
    <property type="entry name" value="ITPase-like"/>
    <property type="match status" value="1"/>
</dbReference>
<keyword evidence="4 7" id="KW-0378">Hydrolase</keyword>
<feature type="binding site" evidence="7">
    <location>
        <position position="184"/>
    </location>
    <ligand>
        <name>substrate</name>
    </ligand>
</feature>
<evidence type="ECO:0000256" key="5">
    <source>
        <dbReference type="ARBA" id="ARBA00022842"/>
    </source>
</evidence>
<dbReference type="NCBIfam" id="TIGR00042">
    <property type="entry name" value="RdgB/HAM1 family non-canonical purine NTP pyrophosphatase"/>
    <property type="match status" value="1"/>
</dbReference>
<keyword evidence="2 7" id="KW-0479">Metal-binding</keyword>
<evidence type="ECO:0000313" key="10">
    <source>
        <dbReference type="Proteomes" id="UP001431634"/>
    </source>
</evidence>
<comment type="caution">
    <text evidence="9">The sequence shown here is derived from an EMBL/GenBank/DDBJ whole genome shotgun (WGS) entry which is preliminary data.</text>
</comment>
<protein>
    <recommendedName>
        <fullName evidence="7">dITP/XTP pyrophosphatase</fullName>
        <ecNumber evidence="7">3.6.1.66</ecNumber>
    </recommendedName>
    <alternativeName>
        <fullName evidence="7">Non-canonical purine NTP pyrophosphatase</fullName>
    </alternativeName>
    <alternativeName>
        <fullName evidence="7">Non-standard purine NTP pyrophosphatase</fullName>
    </alternativeName>
    <alternativeName>
        <fullName evidence="7">Nucleoside-triphosphate diphosphatase</fullName>
    </alternativeName>
    <alternativeName>
        <fullName evidence="7">Nucleoside-triphosphate pyrophosphatase</fullName>
        <shortName evidence="7">NTPase</shortName>
    </alternativeName>
</protein>
<dbReference type="EMBL" id="JASBAO010000001">
    <property type="protein sequence ID" value="MDI2091712.1"/>
    <property type="molecule type" value="Genomic_DNA"/>
</dbReference>
<accession>A0ABT6Q3N3</accession>
<keyword evidence="5 7" id="KW-0460">Magnesium</keyword>
<evidence type="ECO:0000256" key="6">
    <source>
        <dbReference type="ARBA" id="ARBA00023080"/>
    </source>
</evidence>
<keyword evidence="3 7" id="KW-0547">Nucleotide-binding</keyword>
<dbReference type="InterPro" id="IPR002637">
    <property type="entry name" value="RdgB/HAM1"/>
</dbReference>
<feature type="binding site" evidence="7">
    <location>
        <position position="81"/>
    </location>
    <ligand>
        <name>substrate</name>
    </ligand>
</feature>
<dbReference type="CDD" id="cd00515">
    <property type="entry name" value="HAM1"/>
    <property type="match status" value="1"/>
</dbReference>
<comment type="catalytic activity">
    <reaction evidence="7">
        <text>XTP + H2O = XMP + diphosphate + H(+)</text>
        <dbReference type="Rhea" id="RHEA:28610"/>
        <dbReference type="ChEBI" id="CHEBI:15377"/>
        <dbReference type="ChEBI" id="CHEBI:15378"/>
        <dbReference type="ChEBI" id="CHEBI:33019"/>
        <dbReference type="ChEBI" id="CHEBI:57464"/>
        <dbReference type="ChEBI" id="CHEBI:61314"/>
        <dbReference type="EC" id="3.6.1.66"/>
    </reaction>
</comment>
<evidence type="ECO:0000256" key="7">
    <source>
        <dbReference type="HAMAP-Rule" id="MF_01405"/>
    </source>
</evidence>
<keyword evidence="10" id="KW-1185">Reference proteome</keyword>
<evidence type="ECO:0000256" key="1">
    <source>
        <dbReference type="ARBA" id="ARBA00008023"/>
    </source>
</evidence>
<comment type="subunit">
    <text evidence="7">Homodimer.</text>
</comment>
<comment type="catalytic activity">
    <reaction evidence="7">
        <text>ITP + H2O = IMP + diphosphate + H(+)</text>
        <dbReference type="Rhea" id="RHEA:29399"/>
        <dbReference type="ChEBI" id="CHEBI:15377"/>
        <dbReference type="ChEBI" id="CHEBI:15378"/>
        <dbReference type="ChEBI" id="CHEBI:33019"/>
        <dbReference type="ChEBI" id="CHEBI:58053"/>
        <dbReference type="ChEBI" id="CHEBI:61402"/>
        <dbReference type="EC" id="3.6.1.66"/>
    </reaction>
</comment>
<feature type="binding site" evidence="7">
    <location>
        <begin position="161"/>
        <end position="164"/>
    </location>
    <ligand>
        <name>substrate</name>
    </ligand>
</feature>
<proteinExistence type="inferred from homology"/>
<dbReference type="Gene3D" id="3.90.950.10">
    <property type="match status" value="1"/>
</dbReference>
<name>A0ABT6Q3N3_9PROT</name>